<proteinExistence type="predicted"/>
<dbReference type="GeneTree" id="ENSGT00940000163737"/>
<organism evidence="2 3">
    <name type="scientific">Poecilia formosa</name>
    <name type="common">Amazon molly</name>
    <name type="synonym">Limia formosa</name>
    <dbReference type="NCBI Taxonomy" id="48698"/>
    <lineage>
        <taxon>Eukaryota</taxon>
        <taxon>Metazoa</taxon>
        <taxon>Chordata</taxon>
        <taxon>Craniata</taxon>
        <taxon>Vertebrata</taxon>
        <taxon>Euteleostomi</taxon>
        <taxon>Actinopterygii</taxon>
        <taxon>Neopterygii</taxon>
        <taxon>Teleostei</taxon>
        <taxon>Neoteleostei</taxon>
        <taxon>Acanthomorphata</taxon>
        <taxon>Ovalentaria</taxon>
        <taxon>Atherinomorphae</taxon>
        <taxon>Cyprinodontiformes</taxon>
        <taxon>Poeciliidae</taxon>
        <taxon>Poeciliinae</taxon>
        <taxon>Poecilia</taxon>
    </lineage>
</organism>
<accession>A0A096MGV5</accession>
<sequence length="282" mass="32203">TTLIPKPNKDPLFIDNWRPISLLNNDYKIMASILANRVKEVLDVIDETQSGFMRNRHDNIRLVLDLLDYSYLVPDESFIPFLDFYKAFDTIEHQFIFQSLKKTWFWTFFCNAVKTLYSNSSSAIKLPNGSTPRFDLKRGIRQGCPVSPYLFLLCSQILTTHISNSAVQGIGIANKELIISQLADDTTLFLRNANQIPLALEVINFSKASGLFLLLKKCELLPIRDCHADICNIPVKQEVTYLGILIKTKNKLNQWLQRDLSLKGRVLITKAEAESIVLYTSL</sequence>
<dbReference type="Pfam" id="PF00078">
    <property type="entry name" value="RVT_1"/>
    <property type="match status" value="1"/>
</dbReference>
<dbReference type="PANTHER" id="PTHR31635:SF196">
    <property type="entry name" value="REVERSE TRANSCRIPTASE DOMAIN-CONTAINING PROTEIN-RELATED"/>
    <property type="match status" value="1"/>
</dbReference>
<dbReference type="EMBL" id="AYCK01019909">
    <property type="status" value="NOT_ANNOTATED_CDS"/>
    <property type="molecule type" value="Genomic_DNA"/>
</dbReference>
<evidence type="ECO:0000313" key="3">
    <source>
        <dbReference type="Proteomes" id="UP000028760"/>
    </source>
</evidence>
<evidence type="ECO:0000313" key="2">
    <source>
        <dbReference type="Ensembl" id="ENSPFOP00000030646.1"/>
    </source>
</evidence>
<dbReference type="PROSITE" id="PS50878">
    <property type="entry name" value="RT_POL"/>
    <property type="match status" value="1"/>
</dbReference>
<keyword evidence="3" id="KW-1185">Reference proteome</keyword>
<dbReference type="CDD" id="cd01650">
    <property type="entry name" value="RT_nLTR_like"/>
    <property type="match status" value="1"/>
</dbReference>
<reference evidence="3" key="1">
    <citation type="submission" date="2013-10" db="EMBL/GenBank/DDBJ databases">
        <authorList>
            <person name="Schartl M."/>
            <person name="Warren W."/>
        </authorList>
    </citation>
    <scope>NUCLEOTIDE SEQUENCE [LARGE SCALE GENOMIC DNA]</scope>
    <source>
        <strain evidence="3">female</strain>
    </source>
</reference>
<dbReference type="InterPro" id="IPR000477">
    <property type="entry name" value="RT_dom"/>
</dbReference>
<dbReference type="Ensembl" id="ENSPFOT00000028493.1">
    <property type="protein sequence ID" value="ENSPFOP00000030646.1"/>
    <property type="gene ID" value="ENSPFOG00000022364.1"/>
</dbReference>
<protein>
    <recommendedName>
        <fullName evidence="1">Reverse transcriptase domain-containing protein</fullName>
    </recommendedName>
</protein>
<dbReference type="InterPro" id="IPR043502">
    <property type="entry name" value="DNA/RNA_pol_sf"/>
</dbReference>
<reference evidence="2" key="3">
    <citation type="submission" date="2025-09" db="UniProtKB">
        <authorList>
            <consortium name="Ensembl"/>
        </authorList>
    </citation>
    <scope>IDENTIFICATION</scope>
</reference>
<dbReference type="SUPFAM" id="SSF56672">
    <property type="entry name" value="DNA/RNA polymerases"/>
    <property type="match status" value="1"/>
</dbReference>
<dbReference type="OMA" id="DCHADIC"/>
<feature type="domain" description="Reverse transcriptase" evidence="1">
    <location>
        <begin position="1"/>
        <end position="246"/>
    </location>
</feature>
<dbReference type="STRING" id="48698.ENSPFOP00000030646"/>
<name>A0A096MGV5_POEFO</name>
<dbReference type="Proteomes" id="UP000028760">
    <property type="component" value="Unassembled WGS sequence"/>
</dbReference>
<reference evidence="2" key="2">
    <citation type="submission" date="2025-08" db="UniProtKB">
        <authorList>
            <consortium name="Ensembl"/>
        </authorList>
    </citation>
    <scope>IDENTIFICATION</scope>
</reference>
<dbReference type="AlphaFoldDB" id="A0A096MGV5"/>
<evidence type="ECO:0000259" key="1">
    <source>
        <dbReference type="PROSITE" id="PS50878"/>
    </source>
</evidence>
<dbReference type="eggNOG" id="KOG1075">
    <property type="taxonomic scope" value="Eukaryota"/>
</dbReference>
<dbReference type="PANTHER" id="PTHR31635">
    <property type="entry name" value="REVERSE TRANSCRIPTASE DOMAIN-CONTAINING PROTEIN-RELATED"/>
    <property type="match status" value="1"/>
</dbReference>